<comment type="caution">
    <text evidence="1">The sequence shown here is derived from an EMBL/GenBank/DDBJ whole genome shotgun (WGS) entry which is preliminary data.</text>
</comment>
<evidence type="ECO:0000313" key="2">
    <source>
        <dbReference type="Proteomes" id="UP000479293"/>
    </source>
</evidence>
<reference evidence="1 2" key="1">
    <citation type="submission" date="2019-10" db="EMBL/GenBank/DDBJ databases">
        <title>Draft Genome Sequence of Cytophagaceae sp. SJW1-29.</title>
        <authorList>
            <person name="Choi A."/>
        </authorList>
    </citation>
    <scope>NUCLEOTIDE SEQUENCE [LARGE SCALE GENOMIC DNA]</scope>
    <source>
        <strain evidence="1 2">SJW1-29</strain>
    </source>
</reference>
<dbReference type="RefSeq" id="WP_152765259.1">
    <property type="nucleotide sequence ID" value="NZ_WHLY01000002.1"/>
</dbReference>
<accession>A0A7C9FTK1</accession>
<dbReference type="Proteomes" id="UP000479293">
    <property type="component" value="Unassembled WGS sequence"/>
</dbReference>
<evidence type="ECO:0008006" key="3">
    <source>
        <dbReference type="Google" id="ProtNLM"/>
    </source>
</evidence>
<keyword evidence="2" id="KW-1185">Reference proteome</keyword>
<gene>
    <name evidence="1" type="ORF">GBK04_27265</name>
</gene>
<sequence>MINELFRTERARIGDLVPHVKNPRKIKSTEKQKLWERLQKFGMIGIPVRDADSTLLSGNQRCEMLASNGLGDYEIDVRTAVRKLTDQELREVMMIENSHAGEFDMELLKAEFDEYVDLDSFGLSIEALSADLAGASADAAPEQPELPIVAKFSEQYDAIVIVCRNEIDMNHLSEKLGLDTSQCYKSSKVGTTHVLEGKAVIEMLSKHGA</sequence>
<protein>
    <recommendedName>
        <fullName evidence="3">ParB/Sulfiredoxin domain-containing protein</fullName>
    </recommendedName>
</protein>
<proteinExistence type="predicted"/>
<dbReference type="EMBL" id="WHLY01000002">
    <property type="protein sequence ID" value="MPR36932.1"/>
    <property type="molecule type" value="Genomic_DNA"/>
</dbReference>
<name>A0A7C9FTK1_9BACT</name>
<evidence type="ECO:0000313" key="1">
    <source>
        <dbReference type="EMBL" id="MPR36932.1"/>
    </source>
</evidence>
<dbReference type="AlphaFoldDB" id="A0A7C9FTK1"/>
<organism evidence="1 2">
    <name type="scientific">Salmonirosea aquatica</name>
    <dbReference type="NCBI Taxonomy" id="2654236"/>
    <lineage>
        <taxon>Bacteria</taxon>
        <taxon>Pseudomonadati</taxon>
        <taxon>Bacteroidota</taxon>
        <taxon>Cytophagia</taxon>
        <taxon>Cytophagales</taxon>
        <taxon>Spirosomataceae</taxon>
        <taxon>Salmonirosea</taxon>
    </lineage>
</organism>